<dbReference type="Proteomes" id="UP000182977">
    <property type="component" value="Chromosome I"/>
</dbReference>
<sequence>MRVAEIMTSATITDSTTGTLRSAAEQMWKQQTGSVVIVEGDTIVGIVTERDVMRAVGRGADPDEALIAEVMTRDVVTAEPDTHVREAARLMAQHWIRHLPIVDDGKLAGILSQRDVIGVFAALWYETGVPEIDVDNLVRQRRLARVEAGDLD</sequence>
<dbReference type="SUPFAM" id="SSF54631">
    <property type="entry name" value="CBS-domain pair"/>
    <property type="match status" value="1"/>
</dbReference>
<evidence type="ECO:0000313" key="4">
    <source>
        <dbReference type="EMBL" id="SDU47866.1"/>
    </source>
</evidence>
<keyword evidence="5" id="KW-1185">Reference proteome</keyword>
<dbReference type="RefSeq" id="WP_052763204.1">
    <property type="nucleotide sequence ID" value="NZ_LBMC01000090.1"/>
</dbReference>
<feature type="domain" description="CBS" evidence="3">
    <location>
        <begin position="7"/>
        <end position="64"/>
    </location>
</feature>
<dbReference type="Pfam" id="PF00571">
    <property type="entry name" value="CBS"/>
    <property type="match status" value="2"/>
</dbReference>
<dbReference type="InterPro" id="IPR000644">
    <property type="entry name" value="CBS_dom"/>
</dbReference>
<dbReference type="PANTHER" id="PTHR43080:SF2">
    <property type="entry name" value="CBS DOMAIN-CONTAINING PROTEIN"/>
    <property type="match status" value="1"/>
</dbReference>
<dbReference type="EMBL" id="LT629791">
    <property type="protein sequence ID" value="SDU47866.1"/>
    <property type="molecule type" value="Genomic_DNA"/>
</dbReference>
<dbReference type="PANTHER" id="PTHR43080">
    <property type="entry name" value="CBS DOMAIN-CONTAINING PROTEIN CBSX3, MITOCHONDRIAL"/>
    <property type="match status" value="1"/>
</dbReference>
<accession>A0A1H2IVG0</accession>
<evidence type="ECO:0000256" key="2">
    <source>
        <dbReference type="PROSITE-ProRule" id="PRU00703"/>
    </source>
</evidence>
<evidence type="ECO:0000259" key="3">
    <source>
        <dbReference type="PROSITE" id="PS51371"/>
    </source>
</evidence>
<dbReference type="SMART" id="SM00116">
    <property type="entry name" value="CBS"/>
    <property type="match status" value="2"/>
</dbReference>
<feature type="domain" description="CBS" evidence="3">
    <location>
        <begin position="71"/>
        <end position="131"/>
    </location>
</feature>
<dbReference type="InterPro" id="IPR051257">
    <property type="entry name" value="Diverse_CBS-Domain"/>
</dbReference>
<organism evidence="4 5">
    <name type="scientific">Jiangella alkaliphila</name>
    <dbReference type="NCBI Taxonomy" id="419479"/>
    <lineage>
        <taxon>Bacteria</taxon>
        <taxon>Bacillati</taxon>
        <taxon>Actinomycetota</taxon>
        <taxon>Actinomycetes</taxon>
        <taxon>Jiangellales</taxon>
        <taxon>Jiangellaceae</taxon>
        <taxon>Jiangella</taxon>
    </lineage>
</organism>
<evidence type="ECO:0000313" key="5">
    <source>
        <dbReference type="Proteomes" id="UP000182977"/>
    </source>
</evidence>
<proteinExistence type="predicted"/>
<gene>
    <name evidence="4" type="ORF">SAMN04488563_2030</name>
</gene>
<dbReference type="InterPro" id="IPR046342">
    <property type="entry name" value="CBS_dom_sf"/>
</dbReference>
<dbReference type="STRING" id="419479.SAMN04488563_2030"/>
<dbReference type="AlphaFoldDB" id="A0A1H2IVG0"/>
<protein>
    <submittedName>
        <fullName evidence="4">CBS domain-containing protein</fullName>
    </submittedName>
</protein>
<dbReference type="PROSITE" id="PS51371">
    <property type="entry name" value="CBS"/>
    <property type="match status" value="2"/>
</dbReference>
<dbReference type="Gene3D" id="3.10.580.10">
    <property type="entry name" value="CBS-domain"/>
    <property type="match status" value="1"/>
</dbReference>
<name>A0A1H2IVG0_9ACTN</name>
<reference evidence="5" key="1">
    <citation type="submission" date="2016-10" db="EMBL/GenBank/DDBJ databases">
        <authorList>
            <person name="Varghese N."/>
            <person name="Submissions S."/>
        </authorList>
    </citation>
    <scope>NUCLEOTIDE SEQUENCE [LARGE SCALE GENOMIC DNA]</scope>
    <source>
        <strain evidence="5">DSM 45079</strain>
    </source>
</reference>
<keyword evidence="1 2" id="KW-0129">CBS domain</keyword>
<evidence type="ECO:0000256" key="1">
    <source>
        <dbReference type="ARBA" id="ARBA00023122"/>
    </source>
</evidence>